<dbReference type="Gene3D" id="1.50.10.20">
    <property type="match status" value="1"/>
</dbReference>
<feature type="non-terminal residue" evidence="5">
    <location>
        <position position="1"/>
    </location>
</feature>
<keyword evidence="3" id="KW-1015">Disulfide bond</keyword>
<dbReference type="PROSITE" id="PS00477">
    <property type="entry name" value="ALPHA_2_MACROGLOBULIN"/>
    <property type="match status" value="1"/>
</dbReference>
<protein>
    <recommendedName>
        <fullName evidence="4">Alpha-macroglobulin receptor-binding domain-containing protein</fullName>
    </recommendedName>
</protein>
<dbReference type="InterPro" id="IPR047565">
    <property type="entry name" value="Alpha-macroglob_thiol-ester_cl"/>
</dbReference>
<sequence>NVFSAPASSKSRAVVVGPMDAVALSFMVIPQTVGVIDIKVSATAGVYADSLAKKLRVKPEGSMVTVNRAMVVDLQSTNSFSETVNITVPVNHVNESLGVSVSVIGDILGTAVQNLGDLLVLPTGCGEQNMAKLVPNIVLMEYLKNKNQLSEALMGRAILNMETGYQNQLNYRHTDGSFSAFGDRDSSGSIWLTAFVAKSLHLASRHIDIEDSVIEEAIEWLAKNQNPDGSYKEVGEINQVALQGGANQGIPLTAYVLIAMLSLNDNPSVRLRNARNRAQDYLANQVEVMEDVYSLALTSYALHLANHPYRDTAFYALESKAKVQDGKKWWEDTLPMKTHHETIVKSRPLDLETTSYALLTYTLRGLTRDTVPVMTWLVGQRNQKGGFQSTQDTAIAMEALAGLVPQLSSSAPEVNVRLIYGARGKNIQVNRNNAMIMQREELPSDTEAIEVSASGSGLAVVQITYHYNLKVTAPRPDFSLDPQLDITTDPHKLRMTICAGYTAGNQSNMAVMDISLPSGYVVDNDLIPGLYDYKKIKLVERKEEGSGVLLYFDSLTPVEVCPTVAAYRVNKVAFQKPSAVSVYDYYDTSRRARQFYRALPATLCDICDLDECDPDRCQEQIIELNRQKQELADIIGSQEATVIETSAAGLCYVSSHMMLVLIFLNGLLT</sequence>
<dbReference type="InterPro" id="IPR050473">
    <property type="entry name" value="A2M/Complement_sys"/>
</dbReference>
<dbReference type="CDD" id="cd02897">
    <property type="entry name" value="A2M_2"/>
    <property type="match status" value="1"/>
</dbReference>
<dbReference type="InterPro" id="IPR008930">
    <property type="entry name" value="Terpenoid_cyclase/PrenylTrfase"/>
</dbReference>
<keyword evidence="1" id="KW-0732">Signal</keyword>
<keyword evidence="2" id="KW-0882">Thioester bond</keyword>
<dbReference type="PANTHER" id="PTHR11412:SF136">
    <property type="entry name" value="CD109 ANTIGEN"/>
    <property type="match status" value="1"/>
</dbReference>
<dbReference type="Gene3D" id="2.60.120.1540">
    <property type="match status" value="1"/>
</dbReference>
<evidence type="ECO:0000256" key="2">
    <source>
        <dbReference type="ARBA" id="ARBA00022966"/>
    </source>
</evidence>
<dbReference type="InterPro" id="IPR011626">
    <property type="entry name" value="Alpha-macroglobulin_TED"/>
</dbReference>
<dbReference type="Gene3D" id="2.60.40.690">
    <property type="entry name" value="Alpha-macroglobulin, receptor-binding domain"/>
    <property type="match status" value="1"/>
</dbReference>
<evidence type="ECO:0000256" key="3">
    <source>
        <dbReference type="ARBA" id="ARBA00023157"/>
    </source>
</evidence>
<keyword evidence="6" id="KW-1185">Reference proteome</keyword>
<dbReference type="GO" id="GO:0005615">
    <property type="term" value="C:extracellular space"/>
    <property type="evidence" value="ECO:0007669"/>
    <property type="project" value="InterPro"/>
</dbReference>
<reference evidence="5 6" key="1">
    <citation type="submission" date="2024-05" db="EMBL/GenBank/DDBJ databases">
        <authorList>
            <person name="Wallberg A."/>
        </authorList>
    </citation>
    <scope>NUCLEOTIDE SEQUENCE [LARGE SCALE GENOMIC DNA]</scope>
</reference>
<dbReference type="PANTHER" id="PTHR11412">
    <property type="entry name" value="MACROGLOBULIN / COMPLEMENT"/>
    <property type="match status" value="1"/>
</dbReference>
<feature type="domain" description="Alpha-macroglobulin receptor-binding" evidence="4">
    <location>
        <begin position="507"/>
        <end position="596"/>
    </location>
</feature>
<dbReference type="SUPFAM" id="SSF48239">
    <property type="entry name" value="Terpenoid cyclases/Protein prenyltransferases"/>
    <property type="match status" value="1"/>
</dbReference>
<gene>
    <name evidence="5" type="ORF">MNOR_LOCUS32465</name>
</gene>
<dbReference type="InterPro" id="IPR013783">
    <property type="entry name" value="Ig-like_fold"/>
</dbReference>
<dbReference type="Gene3D" id="2.60.40.10">
    <property type="entry name" value="Immunoglobulins"/>
    <property type="match status" value="1"/>
</dbReference>
<dbReference type="InterPro" id="IPR036595">
    <property type="entry name" value="A-macroglobulin_rcpt-bd_sf"/>
</dbReference>
<evidence type="ECO:0000259" key="4">
    <source>
        <dbReference type="SMART" id="SM01361"/>
    </source>
</evidence>
<dbReference type="InterPro" id="IPR019742">
    <property type="entry name" value="MacrogloblnA2_CS"/>
</dbReference>
<dbReference type="InterPro" id="IPR009048">
    <property type="entry name" value="A-macroglobulin_rcpt-bd"/>
</dbReference>
<evidence type="ECO:0000256" key="1">
    <source>
        <dbReference type="ARBA" id="ARBA00022729"/>
    </source>
</evidence>
<dbReference type="InterPro" id="IPR041813">
    <property type="entry name" value="A2M_TED"/>
</dbReference>
<dbReference type="SMART" id="SM01361">
    <property type="entry name" value="A2M_recep"/>
    <property type="match status" value="1"/>
</dbReference>
<accession>A0AAV2S2U0</accession>
<name>A0AAV2S2U0_MEGNR</name>
<dbReference type="Pfam" id="PF07677">
    <property type="entry name" value="A2M_recep"/>
    <property type="match status" value="1"/>
</dbReference>
<dbReference type="Proteomes" id="UP001497623">
    <property type="component" value="Unassembled WGS sequence"/>
</dbReference>
<evidence type="ECO:0000313" key="5">
    <source>
        <dbReference type="EMBL" id="CAL4160480.1"/>
    </source>
</evidence>
<dbReference type="SMART" id="SM01419">
    <property type="entry name" value="Thiol-ester_cl"/>
    <property type="match status" value="1"/>
</dbReference>
<dbReference type="EMBL" id="CAXKWB010044263">
    <property type="protein sequence ID" value="CAL4160480.1"/>
    <property type="molecule type" value="Genomic_DNA"/>
</dbReference>
<comment type="caution">
    <text evidence="5">The sequence shown here is derived from an EMBL/GenBank/DDBJ whole genome shotgun (WGS) entry which is preliminary data.</text>
</comment>
<dbReference type="SUPFAM" id="SSF49410">
    <property type="entry name" value="Alpha-macroglobulin receptor domain"/>
    <property type="match status" value="1"/>
</dbReference>
<organism evidence="5 6">
    <name type="scientific">Meganyctiphanes norvegica</name>
    <name type="common">Northern krill</name>
    <name type="synonym">Thysanopoda norvegica</name>
    <dbReference type="NCBI Taxonomy" id="48144"/>
    <lineage>
        <taxon>Eukaryota</taxon>
        <taxon>Metazoa</taxon>
        <taxon>Ecdysozoa</taxon>
        <taxon>Arthropoda</taxon>
        <taxon>Crustacea</taxon>
        <taxon>Multicrustacea</taxon>
        <taxon>Malacostraca</taxon>
        <taxon>Eumalacostraca</taxon>
        <taxon>Eucarida</taxon>
        <taxon>Euphausiacea</taxon>
        <taxon>Euphausiidae</taxon>
        <taxon>Meganyctiphanes</taxon>
    </lineage>
</organism>
<proteinExistence type="predicted"/>
<dbReference type="AlphaFoldDB" id="A0AAV2S2U0"/>
<dbReference type="Pfam" id="PF07678">
    <property type="entry name" value="TED_complement"/>
    <property type="match status" value="1"/>
</dbReference>
<evidence type="ECO:0000313" key="6">
    <source>
        <dbReference type="Proteomes" id="UP001497623"/>
    </source>
</evidence>